<evidence type="ECO:0000313" key="1">
    <source>
        <dbReference type="EMBL" id="KAH3845682.1"/>
    </source>
</evidence>
<evidence type="ECO:0000313" key="2">
    <source>
        <dbReference type="Proteomes" id="UP000828390"/>
    </source>
</evidence>
<organism evidence="1 2">
    <name type="scientific">Dreissena polymorpha</name>
    <name type="common">Zebra mussel</name>
    <name type="synonym">Mytilus polymorpha</name>
    <dbReference type="NCBI Taxonomy" id="45954"/>
    <lineage>
        <taxon>Eukaryota</taxon>
        <taxon>Metazoa</taxon>
        <taxon>Spiralia</taxon>
        <taxon>Lophotrochozoa</taxon>
        <taxon>Mollusca</taxon>
        <taxon>Bivalvia</taxon>
        <taxon>Autobranchia</taxon>
        <taxon>Heteroconchia</taxon>
        <taxon>Euheterodonta</taxon>
        <taxon>Imparidentia</taxon>
        <taxon>Neoheterodontei</taxon>
        <taxon>Myida</taxon>
        <taxon>Dreissenoidea</taxon>
        <taxon>Dreissenidae</taxon>
        <taxon>Dreissena</taxon>
    </lineage>
</organism>
<keyword evidence="2" id="KW-1185">Reference proteome</keyword>
<protein>
    <submittedName>
        <fullName evidence="1">Uncharacterized protein</fullName>
    </submittedName>
</protein>
<reference evidence="1" key="2">
    <citation type="submission" date="2020-11" db="EMBL/GenBank/DDBJ databases">
        <authorList>
            <person name="McCartney M.A."/>
            <person name="Auch B."/>
            <person name="Kono T."/>
            <person name="Mallez S."/>
            <person name="Becker A."/>
            <person name="Gohl D.M."/>
            <person name="Silverstein K.A.T."/>
            <person name="Koren S."/>
            <person name="Bechman K.B."/>
            <person name="Herman A."/>
            <person name="Abrahante J.E."/>
            <person name="Garbe J."/>
        </authorList>
    </citation>
    <scope>NUCLEOTIDE SEQUENCE</scope>
    <source>
        <strain evidence="1">Duluth1</strain>
        <tissue evidence="1">Whole animal</tissue>
    </source>
</reference>
<comment type="caution">
    <text evidence="1">The sequence shown here is derived from an EMBL/GenBank/DDBJ whole genome shotgun (WGS) entry which is preliminary data.</text>
</comment>
<name>A0A9D4KV08_DREPO</name>
<dbReference type="AlphaFoldDB" id="A0A9D4KV08"/>
<accession>A0A9D4KV08</accession>
<gene>
    <name evidence="1" type="ORF">DPMN_087963</name>
</gene>
<reference evidence="1" key="1">
    <citation type="journal article" date="2019" name="bioRxiv">
        <title>The Genome of the Zebra Mussel, Dreissena polymorpha: A Resource for Invasive Species Research.</title>
        <authorList>
            <person name="McCartney M.A."/>
            <person name="Auch B."/>
            <person name="Kono T."/>
            <person name="Mallez S."/>
            <person name="Zhang Y."/>
            <person name="Obille A."/>
            <person name="Becker A."/>
            <person name="Abrahante J.E."/>
            <person name="Garbe J."/>
            <person name="Badalamenti J.P."/>
            <person name="Herman A."/>
            <person name="Mangelson H."/>
            <person name="Liachko I."/>
            <person name="Sullivan S."/>
            <person name="Sone E.D."/>
            <person name="Koren S."/>
            <person name="Silverstein K.A.T."/>
            <person name="Beckman K.B."/>
            <person name="Gohl D.M."/>
        </authorList>
    </citation>
    <scope>NUCLEOTIDE SEQUENCE</scope>
    <source>
        <strain evidence="1">Duluth1</strain>
        <tissue evidence="1">Whole animal</tissue>
    </source>
</reference>
<proteinExistence type="predicted"/>
<sequence length="118" mass="14069">MADIRRRSRRARINVRNRLQINSYRSLEIVQRFSFSLEFIQYLTGILSDRLTTETKRNRRILPLLQVRETLRFLETVSILRVVGESIGVSESVKRFVRHPTEEKQRQVAEDFYNKSGE</sequence>
<dbReference type="EMBL" id="JAIWYP010000003">
    <property type="protein sequence ID" value="KAH3845682.1"/>
    <property type="molecule type" value="Genomic_DNA"/>
</dbReference>
<dbReference type="Proteomes" id="UP000828390">
    <property type="component" value="Unassembled WGS sequence"/>
</dbReference>